<protein>
    <recommendedName>
        <fullName evidence="4">Glycosyl hydrolase family 13 catalytic domain-containing protein</fullName>
    </recommendedName>
</protein>
<evidence type="ECO:0008006" key="4">
    <source>
        <dbReference type="Google" id="ProtNLM"/>
    </source>
</evidence>
<evidence type="ECO:0000313" key="3">
    <source>
        <dbReference type="Proteomes" id="UP001589887"/>
    </source>
</evidence>
<feature type="region of interest" description="Disordered" evidence="1">
    <location>
        <begin position="124"/>
        <end position="159"/>
    </location>
</feature>
<evidence type="ECO:0000256" key="1">
    <source>
        <dbReference type="SAM" id="MobiDB-lite"/>
    </source>
</evidence>
<organism evidence="2 3">
    <name type="scientific">Streptomyces noboritoensis</name>
    <dbReference type="NCBI Taxonomy" id="67337"/>
    <lineage>
        <taxon>Bacteria</taxon>
        <taxon>Bacillati</taxon>
        <taxon>Actinomycetota</taxon>
        <taxon>Actinomycetes</taxon>
        <taxon>Kitasatosporales</taxon>
        <taxon>Streptomycetaceae</taxon>
        <taxon>Streptomyces</taxon>
    </lineage>
</organism>
<dbReference type="RefSeq" id="WP_394319173.1">
    <property type="nucleotide sequence ID" value="NZ_JBHMQV010000009.1"/>
</dbReference>
<proteinExistence type="predicted"/>
<comment type="caution">
    <text evidence="2">The sequence shown here is derived from an EMBL/GenBank/DDBJ whole genome shotgun (WGS) entry which is preliminary data.</text>
</comment>
<feature type="compositionally biased region" description="Low complexity" evidence="1">
    <location>
        <begin position="141"/>
        <end position="159"/>
    </location>
</feature>
<accession>A0ABV6TG11</accession>
<name>A0ABV6TG11_9ACTN</name>
<sequence>MLGAYQYRFARDLDALQRHLVDATHDWKTLGLDLLDGAPDHITAPFARHGYYPSAAFDNVITTDGSPAGPSVITEDATGYLDWGYVLHTEGIEVIALTWYDRGPVVGWDTSPLARISESPRLWAPGQGAPIQVPRTPPAITTSLPQPAAAPSPSRSTSR</sequence>
<reference evidence="2 3" key="1">
    <citation type="submission" date="2024-09" db="EMBL/GenBank/DDBJ databases">
        <authorList>
            <person name="Sun Q."/>
            <person name="Mori K."/>
        </authorList>
    </citation>
    <scope>NUCLEOTIDE SEQUENCE [LARGE SCALE GENOMIC DNA]</scope>
    <source>
        <strain evidence="2 3">JCM 4557</strain>
    </source>
</reference>
<dbReference type="Proteomes" id="UP001589887">
    <property type="component" value="Unassembled WGS sequence"/>
</dbReference>
<evidence type="ECO:0000313" key="2">
    <source>
        <dbReference type="EMBL" id="MFC0844731.1"/>
    </source>
</evidence>
<keyword evidence="3" id="KW-1185">Reference proteome</keyword>
<gene>
    <name evidence="2" type="ORF">ACFH04_13585</name>
</gene>
<dbReference type="EMBL" id="JBHMQV010000009">
    <property type="protein sequence ID" value="MFC0844731.1"/>
    <property type="molecule type" value="Genomic_DNA"/>
</dbReference>